<comment type="caution">
    <text evidence="1">The sequence shown here is derived from an EMBL/GenBank/DDBJ whole genome shotgun (WGS) entry which is preliminary data.</text>
</comment>
<accession>A0A080M5N6</accession>
<dbReference type="STRING" id="1453999.AW06_002346"/>
<dbReference type="Pfam" id="PF09700">
    <property type="entry name" value="Cas_Cmr3"/>
    <property type="match status" value="1"/>
</dbReference>
<gene>
    <name evidence="1" type="ORF">AW06_002346</name>
</gene>
<protein>
    <submittedName>
        <fullName evidence="1">CRISPR type III-B/RAMP module-associated protein Cmr3</fullName>
    </submittedName>
</protein>
<organism evidence="1 2">
    <name type="scientific">Candidatus Accumulibacter cognatus</name>
    <dbReference type="NCBI Taxonomy" id="2954383"/>
    <lineage>
        <taxon>Bacteria</taxon>
        <taxon>Pseudomonadati</taxon>
        <taxon>Pseudomonadota</taxon>
        <taxon>Betaproteobacteria</taxon>
        <taxon>Candidatus Accumulibacter</taxon>
    </lineage>
</organism>
<keyword evidence="2" id="KW-1185">Reference proteome</keyword>
<dbReference type="InterPro" id="IPR019117">
    <property type="entry name" value="CRISPR-assoc_protein_Cmr3"/>
</dbReference>
<proteinExistence type="predicted"/>
<sequence length="376" mass="40440">MNHDYLIEALAPLVFRSGKPFGAQAGADGAAFPLPSSLAGLLRTLHADQYQLRFSSELRQIATAGPLLARRGSDGNIVPLLPKPADALYLRQEGSIQVIRLSPGQLPPDTGCDLRPDLLPVRMSVRIDGKPAPGPQYWPFASLQSWSAGAPVAFETLRTQGLGALPAEERTHVALDDETLSADEGRLFQTGGIDLAAPRQLGGWQEHDLVFLARSDTRLNQTLATFGGERRISRLHPSPASHWPRPPDGLEAGIRAQGGLRLTLVTPGIFSGGHLPGWLDARTLGGSPPGCPDLVVTLKAVAVERWLPVSGWDLATQKPRAMRKAVAAGAVYWFELQNEPPPGLVETLWLQPVSDHVQDRLDGFGLALPASWNPTS</sequence>
<dbReference type="AlphaFoldDB" id="A0A080M5N6"/>
<dbReference type="Gene3D" id="2.60.40.4350">
    <property type="match status" value="1"/>
</dbReference>
<name>A0A080M5N6_9PROT</name>
<evidence type="ECO:0000313" key="2">
    <source>
        <dbReference type="Proteomes" id="UP000021315"/>
    </source>
</evidence>
<evidence type="ECO:0000313" key="1">
    <source>
        <dbReference type="EMBL" id="KFB76592.1"/>
    </source>
</evidence>
<dbReference type="Proteomes" id="UP000021315">
    <property type="component" value="Unassembled WGS sequence"/>
</dbReference>
<reference evidence="1" key="1">
    <citation type="submission" date="2014-02" db="EMBL/GenBank/DDBJ databases">
        <title>Expanding our view of genomic diversity in Candidatus Accumulibacter clades.</title>
        <authorList>
            <person name="Skennerton C.T."/>
            <person name="Barr J.J."/>
            <person name="Slater F.R."/>
            <person name="Bond P.L."/>
            <person name="Tyson G.W."/>
        </authorList>
    </citation>
    <scope>NUCLEOTIDE SEQUENCE [LARGE SCALE GENOMIC DNA]</scope>
</reference>
<dbReference type="RefSeq" id="WP_034949354.1">
    <property type="nucleotide sequence ID" value="NZ_JDST02000051.1"/>
</dbReference>
<dbReference type="EMBL" id="JDST02000051">
    <property type="protein sequence ID" value="KFB76592.1"/>
    <property type="molecule type" value="Genomic_DNA"/>
</dbReference>